<dbReference type="AlphaFoldDB" id="A0A919NW51"/>
<feature type="transmembrane region" description="Helical" evidence="6">
    <location>
        <begin position="406"/>
        <end position="426"/>
    </location>
</feature>
<evidence type="ECO:0000256" key="6">
    <source>
        <dbReference type="SAM" id="Phobius"/>
    </source>
</evidence>
<dbReference type="PANTHER" id="PTHR37422">
    <property type="entry name" value="TEICHURONIC ACID BIOSYNTHESIS PROTEIN TUAE"/>
    <property type="match status" value="1"/>
</dbReference>
<keyword evidence="2 6" id="KW-0812">Transmembrane</keyword>
<protein>
    <recommendedName>
        <fullName evidence="7">O-antigen ligase-related domain-containing protein</fullName>
    </recommendedName>
</protein>
<dbReference type="Proteomes" id="UP000623608">
    <property type="component" value="Unassembled WGS sequence"/>
</dbReference>
<dbReference type="InterPro" id="IPR007016">
    <property type="entry name" value="O-antigen_ligase-rel_domated"/>
</dbReference>
<keyword evidence="4 6" id="KW-0472">Membrane</keyword>
<evidence type="ECO:0000256" key="1">
    <source>
        <dbReference type="ARBA" id="ARBA00004141"/>
    </source>
</evidence>
<reference evidence="8" key="1">
    <citation type="submission" date="2021-01" db="EMBL/GenBank/DDBJ databases">
        <title>Whole genome shotgun sequence of Actinoplanes tereljensis NBRC 105297.</title>
        <authorList>
            <person name="Komaki H."/>
            <person name="Tamura T."/>
        </authorList>
    </citation>
    <scope>NUCLEOTIDE SEQUENCE</scope>
    <source>
        <strain evidence="8">NBRC 105297</strain>
    </source>
</reference>
<feature type="transmembrane region" description="Helical" evidence="6">
    <location>
        <begin position="88"/>
        <end position="111"/>
    </location>
</feature>
<dbReference type="RefSeq" id="WP_203813253.1">
    <property type="nucleotide sequence ID" value="NZ_BOMY01000051.1"/>
</dbReference>
<dbReference type="InterPro" id="IPR051533">
    <property type="entry name" value="WaaL-like"/>
</dbReference>
<proteinExistence type="predicted"/>
<evidence type="ECO:0000313" key="8">
    <source>
        <dbReference type="EMBL" id="GIF25438.1"/>
    </source>
</evidence>
<keyword evidence="9" id="KW-1185">Reference proteome</keyword>
<gene>
    <name evidence="8" type="ORF">Ate02nite_81680</name>
</gene>
<keyword evidence="3 6" id="KW-1133">Transmembrane helix</keyword>
<evidence type="ECO:0000256" key="3">
    <source>
        <dbReference type="ARBA" id="ARBA00022989"/>
    </source>
</evidence>
<feature type="transmembrane region" description="Helical" evidence="6">
    <location>
        <begin position="150"/>
        <end position="168"/>
    </location>
</feature>
<dbReference type="PANTHER" id="PTHR37422:SF23">
    <property type="entry name" value="TEICHURONIC ACID BIOSYNTHESIS PROTEIN TUAE"/>
    <property type="match status" value="1"/>
</dbReference>
<evidence type="ECO:0000256" key="2">
    <source>
        <dbReference type="ARBA" id="ARBA00022692"/>
    </source>
</evidence>
<organism evidence="8 9">
    <name type="scientific">Paractinoplanes tereljensis</name>
    <dbReference type="NCBI Taxonomy" id="571912"/>
    <lineage>
        <taxon>Bacteria</taxon>
        <taxon>Bacillati</taxon>
        <taxon>Actinomycetota</taxon>
        <taxon>Actinomycetes</taxon>
        <taxon>Micromonosporales</taxon>
        <taxon>Micromonosporaceae</taxon>
        <taxon>Paractinoplanes</taxon>
    </lineage>
</organism>
<feature type="transmembrane region" description="Helical" evidence="6">
    <location>
        <begin position="453"/>
        <end position="475"/>
    </location>
</feature>
<feature type="domain" description="O-antigen ligase-related" evidence="7">
    <location>
        <begin position="234"/>
        <end position="414"/>
    </location>
</feature>
<sequence>MVRELRSAVPTTGRPRSAIISDALFVAGLVLTAVIMSWDRVPHVATSFPYLSLVDSRGLAPQELLAFLLLLQRGLVMAWERLRNKGGAWPSSGILLAFGLLAVAVGVAAVTAFNFKVAVLASLIFCFALGRGWLLAQYIRERELKMFENVVLWVLVVVLALGYFQFIGDAYGLSQSWTQLLPQYNSSTGAYPFPRVQSFSLEPLYLGHWMFLPIGILLTRYWRTRKASIFEQVLLVLALALFLLTLSRGAIAGLGLAVLVLIAVGRAWRPLLFLVRNGVLTLLVVAGMLLLASAQHNARLAETAPSAAPDASSPSSGPSTPAAEPTKPGVVGSFTGHAMDVNDPSAQTRYELWPATVDIIKEHLVTGVGFNNVRLLLHDGASTASPAEANALQPVNNDYLTFLSELGLVGVLLALPLLWLILRALWGVVRTRLDHPSSPYAFAVVGMAVEANFFQSFSLLRTWVVIGLLIAGARLMRERQVRVRNTEHLAETVILNPALEETAILNLGSAGSKTA</sequence>
<evidence type="ECO:0000259" key="7">
    <source>
        <dbReference type="Pfam" id="PF04932"/>
    </source>
</evidence>
<feature type="transmembrane region" description="Helical" evidence="6">
    <location>
        <begin position="271"/>
        <end position="292"/>
    </location>
</feature>
<feature type="transmembrane region" description="Helical" evidence="6">
    <location>
        <begin position="234"/>
        <end position="265"/>
    </location>
</feature>
<feature type="transmembrane region" description="Helical" evidence="6">
    <location>
        <begin position="117"/>
        <end position="138"/>
    </location>
</feature>
<name>A0A919NW51_9ACTN</name>
<dbReference type="Pfam" id="PF04932">
    <property type="entry name" value="Wzy_C"/>
    <property type="match status" value="1"/>
</dbReference>
<feature type="transmembrane region" description="Helical" evidence="6">
    <location>
        <begin position="58"/>
        <end position="76"/>
    </location>
</feature>
<evidence type="ECO:0000313" key="9">
    <source>
        <dbReference type="Proteomes" id="UP000623608"/>
    </source>
</evidence>
<feature type="transmembrane region" description="Helical" evidence="6">
    <location>
        <begin position="204"/>
        <end position="222"/>
    </location>
</feature>
<accession>A0A919NW51</accession>
<comment type="subcellular location">
    <subcellularLocation>
        <location evidence="1">Membrane</location>
        <topology evidence="1">Multi-pass membrane protein</topology>
    </subcellularLocation>
</comment>
<evidence type="ECO:0000256" key="5">
    <source>
        <dbReference type="SAM" id="MobiDB-lite"/>
    </source>
</evidence>
<dbReference type="GO" id="GO:0016020">
    <property type="term" value="C:membrane"/>
    <property type="evidence" value="ECO:0007669"/>
    <property type="project" value="UniProtKB-SubCell"/>
</dbReference>
<feature type="region of interest" description="Disordered" evidence="5">
    <location>
        <begin position="302"/>
        <end position="328"/>
    </location>
</feature>
<feature type="transmembrane region" description="Helical" evidence="6">
    <location>
        <begin position="20"/>
        <end position="38"/>
    </location>
</feature>
<evidence type="ECO:0000256" key="4">
    <source>
        <dbReference type="ARBA" id="ARBA00023136"/>
    </source>
</evidence>
<feature type="compositionally biased region" description="Low complexity" evidence="5">
    <location>
        <begin position="303"/>
        <end position="326"/>
    </location>
</feature>
<comment type="caution">
    <text evidence="8">The sequence shown here is derived from an EMBL/GenBank/DDBJ whole genome shotgun (WGS) entry which is preliminary data.</text>
</comment>
<dbReference type="EMBL" id="BOMY01000051">
    <property type="protein sequence ID" value="GIF25438.1"/>
    <property type="molecule type" value="Genomic_DNA"/>
</dbReference>